<protein>
    <recommendedName>
        <fullName evidence="6">Protein transport protein sec16</fullName>
    </recommendedName>
</protein>
<feature type="compositionally biased region" description="Low complexity" evidence="7">
    <location>
        <begin position="1864"/>
        <end position="1878"/>
    </location>
</feature>
<dbReference type="PANTHER" id="PTHR13402">
    <property type="entry name" value="RGPR-RELATED"/>
    <property type="match status" value="1"/>
</dbReference>
<dbReference type="Proteomes" id="UP000318582">
    <property type="component" value="Unassembled WGS sequence"/>
</dbReference>
<feature type="compositionally biased region" description="Polar residues" evidence="7">
    <location>
        <begin position="121"/>
        <end position="133"/>
    </location>
</feature>
<dbReference type="GO" id="GO:0012507">
    <property type="term" value="C:ER to Golgi transport vesicle membrane"/>
    <property type="evidence" value="ECO:0007669"/>
    <property type="project" value="TreeGrafter"/>
</dbReference>
<feature type="region of interest" description="Disordered" evidence="7">
    <location>
        <begin position="1932"/>
        <end position="2120"/>
    </location>
</feature>
<feature type="compositionally biased region" description="Low complexity" evidence="7">
    <location>
        <begin position="418"/>
        <end position="439"/>
    </location>
</feature>
<feature type="region of interest" description="Disordered" evidence="7">
    <location>
        <begin position="471"/>
        <end position="533"/>
    </location>
</feature>
<feature type="region of interest" description="Disordered" evidence="7">
    <location>
        <begin position="1684"/>
        <end position="1741"/>
    </location>
</feature>
<evidence type="ECO:0000313" key="11">
    <source>
        <dbReference type="Proteomes" id="UP000318582"/>
    </source>
</evidence>
<dbReference type="GO" id="GO:0006914">
    <property type="term" value="P:autophagy"/>
    <property type="evidence" value="ECO:0007669"/>
    <property type="project" value="UniProtKB-KW"/>
</dbReference>
<feature type="compositionally biased region" description="Polar residues" evidence="7">
    <location>
        <begin position="2283"/>
        <end position="2314"/>
    </location>
</feature>
<gene>
    <name evidence="10" type="ORF">PhCBS80983_g06167</name>
</gene>
<feature type="region of interest" description="Disordered" evidence="7">
    <location>
        <begin position="2276"/>
        <end position="2422"/>
    </location>
</feature>
<dbReference type="EMBL" id="QEAQ01000192">
    <property type="protein sequence ID" value="TPX53771.1"/>
    <property type="molecule type" value="Genomic_DNA"/>
</dbReference>
<feature type="region of interest" description="Disordered" evidence="7">
    <location>
        <begin position="1898"/>
        <end position="1920"/>
    </location>
</feature>
<feature type="region of interest" description="Disordered" evidence="7">
    <location>
        <begin position="841"/>
        <end position="864"/>
    </location>
</feature>
<feature type="domain" description="Sec16 Sec23-binding" evidence="8">
    <location>
        <begin position="1369"/>
        <end position="1640"/>
    </location>
</feature>
<feature type="compositionally biased region" description="Basic and acidic residues" evidence="7">
    <location>
        <begin position="2174"/>
        <end position="2183"/>
    </location>
</feature>
<dbReference type="InterPro" id="IPR024298">
    <property type="entry name" value="Sec16_Sec23-bd"/>
</dbReference>
<feature type="region of interest" description="Disordered" evidence="7">
    <location>
        <begin position="220"/>
        <end position="298"/>
    </location>
</feature>
<feature type="compositionally biased region" description="Polar residues" evidence="7">
    <location>
        <begin position="56"/>
        <end position="74"/>
    </location>
</feature>
<feature type="compositionally biased region" description="Basic and acidic residues" evidence="7">
    <location>
        <begin position="576"/>
        <end position="585"/>
    </location>
</feature>
<dbReference type="GO" id="GO:0007030">
    <property type="term" value="P:Golgi organization"/>
    <property type="evidence" value="ECO:0007669"/>
    <property type="project" value="TreeGrafter"/>
</dbReference>
<dbReference type="PANTHER" id="PTHR13402:SF6">
    <property type="entry name" value="SECRETORY 16, ISOFORM I"/>
    <property type="match status" value="1"/>
</dbReference>
<dbReference type="Pfam" id="PF12932">
    <property type="entry name" value="Sec16"/>
    <property type="match status" value="1"/>
</dbReference>
<dbReference type="Pfam" id="PF12931">
    <property type="entry name" value="TPR_Sec16"/>
    <property type="match status" value="1"/>
</dbReference>
<dbReference type="STRING" id="109895.A0A507DQR1"/>
<dbReference type="Gene3D" id="1.25.40.1030">
    <property type="match status" value="1"/>
</dbReference>
<evidence type="ECO:0000259" key="9">
    <source>
        <dbReference type="Pfam" id="PF12932"/>
    </source>
</evidence>
<feature type="region of interest" description="Disordered" evidence="7">
    <location>
        <begin position="1"/>
        <end position="150"/>
    </location>
</feature>
<feature type="region of interest" description="Disordered" evidence="7">
    <location>
        <begin position="2133"/>
        <end position="2156"/>
    </location>
</feature>
<feature type="region of interest" description="Disordered" evidence="7">
    <location>
        <begin position="783"/>
        <end position="804"/>
    </location>
</feature>
<feature type="compositionally biased region" description="Basic and acidic residues" evidence="7">
    <location>
        <begin position="2136"/>
        <end position="2145"/>
    </location>
</feature>
<feature type="compositionally biased region" description="Low complexity" evidence="7">
    <location>
        <begin position="1898"/>
        <end position="1908"/>
    </location>
</feature>
<comment type="similarity">
    <text evidence="1 6">Belongs to the SEC16 family.</text>
</comment>
<feature type="domain" description="Sec16 central conserved" evidence="9">
    <location>
        <begin position="1194"/>
        <end position="1332"/>
    </location>
</feature>
<comment type="function">
    <text evidence="5 6">Involved in the initiation of assembly of the COPII coat required for the formation of transport vesicles from the endoplasmic reticulum (ER) and the selection of cargo molecules. Also involved in autophagy.</text>
</comment>
<evidence type="ECO:0000256" key="4">
    <source>
        <dbReference type="ARBA" id="ARBA00022892"/>
    </source>
</evidence>
<feature type="region of interest" description="Disordered" evidence="7">
    <location>
        <begin position="550"/>
        <end position="585"/>
    </location>
</feature>
<keyword evidence="2 6" id="KW-0813">Transport</keyword>
<feature type="compositionally biased region" description="Polar residues" evidence="7">
    <location>
        <begin position="515"/>
        <end position="533"/>
    </location>
</feature>
<evidence type="ECO:0000256" key="3">
    <source>
        <dbReference type="ARBA" id="ARBA00022824"/>
    </source>
</evidence>
<feature type="compositionally biased region" description="Polar residues" evidence="7">
    <location>
        <begin position="1116"/>
        <end position="1126"/>
    </location>
</feature>
<feature type="compositionally biased region" description="Low complexity" evidence="7">
    <location>
        <begin position="26"/>
        <end position="55"/>
    </location>
</feature>
<feature type="compositionally biased region" description="Pro residues" evidence="7">
    <location>
        <begin position="356"/>
        <end position="367"/>
    </location>
</feature>
<feature type="compositionally biased region" description="Basic and acidic residues" evidence="7">
    <location>
        <begin position="2088"/>
        <end position="2097"/>
    </location>
</feature>
<evidence type="ECO:0000256" key="6">
    <source>
        <dbReference type="RuleBase" id="RU364101"/>
    </source>
</evidence>
<dbReference type="GO" id="GO:0070973">
    <property type="term" value="P:protein localization to endoplasmic reticulum exit site"/>
    <property type="evidence" value="ECO:0007669"/>
    <property type="project" value="TreeGrafter"/>
</dbReference>
<evidence type="ECO:0000256" key="7">
    <source>
        <dbReference type="SAM" id="MobiDB-lite"/>
    </source>
</evidence>
<feature type="compositionally biased region" description="Polar residues" evidence="7">
    <location>
        <begin position="990"/>
        <end position="1010"/>
    </location>
</feature>
<organism evidence="10 11">
    <name type="scientific">Powellomyces hirtus</name>
    <dbReference type="NCBI Taxonomy" id="109895"/>
    <lineage>
        <taxon>Eukaryota</taxon>
        <taxon>Fungi</taxon>
        <taxon>Fungi incertae sedis</taxon>
        <taxon>Chytridiomycota</taxon>
        <taxon>Chytridiomycota incertae sedis</taxon>
        <taxon>Chytridiomycetes</taxon>
        <taxon>Spizellomycetales</taxon>
        <taxon>Powellomycetaceae</taxon>
        <taxon>Powellomyces</taxon>
    </lineage>
</organism>
<feature type="compositionally biased region" description="Basic residues" evidence="7">
    <location>
        <begin position="1"/>
        <end position="16"/>
    </location>
</feature>
<feature type="region of interest" description="Disordered" evidence="7">
    <location>
        <begin position="2171"/>
        <end position="2257"/>
    </location>
</feature>
<feature type="compositionally biased region" description="Polar residues" evidence="7">
    <location>
        <begin position="281"/>
        <end position="293"/>
    </location>
</feature>
<comment type="caution">
    <text evidence="10">The sequence shown here is derived from an EMBL/GenBank/DDBJ whole genome shotgun (WGS) entry which is preliminary data.</text>
</comment>
<feature type="region of interest" description="Disordered" evidence="7">
    <location>
        <begin position="974"/>
        <end position="1025"/>
    </location>
</feature>
<feature type="compositionally biased region" description="Polar residues" evidence="7">
    <location>
        <begin position="220"/>
        <end position="237"/>
    </location>
</feature>
<evidence type="ECO:0000256" key="5">
    <source>
        <dbReference type="ARBA" id="ARBA00024687"/>
    </source>
</evidence>
<keyword evidence="4 6" id="KW-0931">ER-Golgi transport</keyword>
<feature type="region of interest" description="Disordered" evidence="7">
    <location>
        <begin position="319"/>
        <end position="456"/>
    </location>
</feature>
<dbReference type="InterPro" id="IPR024340">
    <property type="entry name" value="Sec16_CCD"/>
</dbReference>
<sequence>MQRHHHHGHSQHQQHKRTSDDNEPISFFSGPPSGPQQQNRRDPFAFAPSASSATSLHPSTTLMNSQQNFQSRQSAAGDASSLFGGNPSRGYEGAADPFAAPVQHHQPPRSTPVSHAGSRKPSATQLLFNSNPTTKPPLSRGPSAADVNNTSTSFFDDFGLGPAEAAVSPGPTKSNKIMDVFDFGGNNRPAAAPSSSATLSGNRGTVPPLPFNAQASVKNSSQLANGVNTNRTTNPSAVGQRKASVTGPSNALPGHPAALGKTASFTEGPRTPPEALLGESASFTNGPSATQTSLPPPAQVANVGVGYFTQNGRQENVVSRLEKPQETEVTKPANAATTQQPSLPTRQESSAHILPPQSPAIAPPPTAPEQVSKPPQNATFQASVPNLGTMPNGIQQLPKRDNSHEISASAPVPAPRQPKVTPAVVKPPAVPDAKVLKAPSSKPVGGVTPELRTSPSTRNFKATSLFTSVWNDPTSTSYQKPATEVASSGIGEPSKSPLPPQHAHSHPTPQYVDMKTSSSTNGQMNGSRVNTFDHTFGNALGQIRNDSANLETNGEDAENSAASNQPSWNENLGDPPHLENDHDFSRVPQDANANANLNQVFGHAGEEVNDVSAGYDHASWAVNGQVAETPATLEDNNASAEYDALAQSQQAGYDFGELQHKGNDNEISLDGQAGYDFGDTYVAGTEGSHPYDGGQADADEAANATAEAGAHLFAADQGAGGHSDDQQFFGQYEGAQYPTNQYLGYDASQLQQPGYGGYNGQYGTSQLQQPQQGYEDYNGEGVVQQTQDQTDAHAPQNGFETYDGFTGNADAYKAQEIYPDTQNVAYQSYDSTQQSYGYVSETDVGDAGTSVQQDGYAPDPYATSSIADDQHNFYANHGYDASVDAAQHQHYAPDQLGTENPNVTQSYDQSAEHYGNGFYGEQYGSNDGVLDPATAFSGQDYASLGYETHNVGDIVQQNGQEHTAYQAQAVTEMPSTSSLGQPGGILDYSQPDTLQSMGSTDRKASGSNEGLSYPMSPDFDQRSSVSVNSSASNMVDYIVCPKCGKKSDSESNFCGKCGTNISGLPVVNGRTTAEPVTQAFRHYGSEVPGRGLNQAVRTATPAAENVLPRTPPALNRMQTAPPTTVNNMYRSAVPKRTKTPVYAPPMSNGAPGAYTAGTEPYQAGRASPGPQYHTQQMPAEPPAFEDPLGRHQGHCIAVFGAGGKLFVTGPKRQTRYVTDMQGRPSMVEKTYPGTVSVTPIQKLINPGVLQEYQKTPGPLVGGKAKPKKKDVLKMVEQLISSAEMERDVAQENLSLKSRDGGVLSDEEKDVVAEKGDAVLTAQLLKHFVENDGVPYSASGVKSEQTTQQLIAILRPSGASSAAGSTVDQIQNALLASDRDGAVKIAVAAGLWAYALIIASNVNKDVYRDVVLQFSNSEFGEGHVVDQPASGPKNDKSAMRVIFGLFGGMGAGVINEYLPEAGAMSRPVTSEQLNNWREILCMILANRTPGDLTVIGMLGDRLKMYNKRSAAQFCYLIASLPNSIGGIDTPNVRTVLLGADHVNYPSSFFRSSTILHKTEIYEYSQTLYNGAGISNTLPHLQAYKVYHASLLADLGLTEEATKYCDSVESVVKQYARGSPYFHRTFGEALGSLINQLAAAKGGAAPNASGKESSGWLSKLGSLGARGVEKLMNNALGEGVVAPNRIATPQPDGRLTPGPGSAPLHGSTSLTHGLVPPMDRPASTPLAGSLGPSGPNRTASASPYAAGFQNGGYQQTSVSSYGQYGGTGGYGTYPAEAATDGSQAYTADVAGQYSTVQETFGEYGASYGYEAQTQSYGQPAQGQSWDGYGQEGYQQDAHAYGQQQAGYGEQLPDVGFEGQSAGYDQQQPYAYQDPNQDQQYGQPYEGYAAGDGIVGYDSYGAGADGQQAQGFESTEGDYQSGDAQAGYQTAEYPQQYGYGEGGDDQYGQYGQPDAANVDSTQYGYGDAADQYGQGDRPQGGYADAGRNRFDDANAHGFDQQQPGQGFGDGDQGFGSDEVAALGAETNEQSGWKSGSYFGDSSYAAVNGQATDTATQPAPPPPAHKSTFGGDLAEEDDPLGLGNRSSVANVDRPKQTDDKAPTSGTAETAKAEADDKNAAASAAQSKGLFSAFGSLFGGRKKEKDDKDAGPGPVKANLGEKSAFYYDEKLKKWVNKKGGAEEEKKTELAPPPMGSSMSAPVSRNATPSLAQDSPAGSATASPAMDTPPVFGASLGAKRRGGRNRYVDVLNPDSGKTSPVTSMSFIPPPAAVGVATAQPAKILKPGPSRQTSFANFRDVQQQQVTAGARDSTASATGNRPASPHAQRPPQVPVASGAGRNNSPGPSLGPDARRAPGPNAANASSRHPGRPSGMPPVPTQQQKPRVADHTANNGSRRPSDTDRRYGALSPKAVHGGATQKQGAPPADF</sequence>
<feature type="region of interest" description="Disordered" evidence="7">
    <location>
        <begin position="1106"/>
        <end position="1126"/>
    </location>
</feature>
<feature type="region of interest" description="Disordered" evidence="7">
    <location>
        <begin position="1138"/>
        <end position="1189"/>
    </location>
</feature>
<keyword evidence="6" id="KW-0653">Protein transport</keyword>
<evidence type="ECO:0000259" key="8">
    <source>
        <dbReference type="Pfam" id="PF12931"/>
    </source>
</evidence>
<feature type="compositionally biased region" description="Polar residues" evidence="7">
    <location>
        <begin position="560"/>
        <end position="570"/>
    </location>
</feature>
<feature type="compositionally biased region" description="Polar residues" evidence="7">
    <location>
        <begin position="335"/>
        <end position="350"/>
    </location>
</feature>
<feature type="compositionally biased region" description="Polar residues" evidence="7">
    <location>
        <begin position="471"/>
        <end position="480"/>
    </location>
</feature>
<dbReference type="GO" id="GO:0070971">
    <property type="term" value="C:endoplasmic reticulum exit site"/>
    <property type="evidence" value="ECO:0007669"/>
    <property type="project" value="TreeGrafter"/>
</dbReference>
<evidence type="ECO:0000313" key="10">
    <source>
        <dbReference type="EMBL" id="TPX53771.1"/>
    </source>
</evidence>
<name>A0A507DQR1_9FUNG</name>
<keyword evidence="11" id="KW-1185">Reference proteome</keyword>
<dbReference type="GO" id="GO:0015031">
    <property type="term" value="P:protein transport"/>
    <property type="evidence" value="ECO:0007669"/>
    <property type="project" value="UniProtKB-KW"/>
</dbReference>
<evidence type="ECO:0000256" key="1">
    <source>
        <dbReference type="ARBA" id="ARBA00005927"/>
    </source>
</evidence>
<feature type="compositionally biased region" description="Low complexity" evidence="7">
    <location>
        <begin position="2349"/>
        <end position="2360"/>
    </location>
</feature>
<dbReference type="CDD" id="cd09233">
    <property type="entry name" value="ACE1-Sec16-like"/>
    <property type="match status" value="1"/>
</dbReference>
<feature type="compositionally biased region" description="Polar residues" evidence="7">
    <location>
        <begin position="2199"/>
        <end position="2216"/>
    </location>
</feature>
<reference evidence="10 11" key="1">
    <citation type="journal article" date="2019" name="Sci. Rep.">
        <title>Comparative genomics of chytrid fungi reveal insights into the obligate biotrophic and pathogenic lifestyle of Synchytrium endobioticum.</title>
        <authorList>
            <person name="van de Vossenberg B.T.L.H."/>
            <person name="Warris S."/>
            <person name="Nguyen H.D.T."/>
            <person name="van Gent-Pelzer M.P.E."/>
            <person name="Joly D.L."/>
            <person name="van de Geest H.C."/>
            <person name="Bonants P.J.M."/>
            <person name="Smith D.S."/>
            <person name="Levesque C.A."/>
            <person name="van der Lee T.A.J."/>
        </authorList>
    </citation>
    <scope>NUCLEOTIDE SEQUENCE [LARGE SCALE GENOMIC DNA]</scope>
    <source>
        <strain evidence="10 11">CBS 809.83</strain>
    </source>
</reference>
<comment type="subcellular location">
    <subcellularLocation>
        <location evidence="6">Endoplasmic reticulum membrane</location>
    </subcellularLocation>
</comment>
<feature type="compositionally biased region" description="Polar residues" evidence="7">
    <location>
        <begin position="373"/>
        <end position="386"/>
    </location>
</feature>
<proteinExistence type="inferred from homology"/>
<feature type="compositionally biased region" description="Basic and acidic residues" evidence="7">
    <location>
        <begin position="320"/>
        <end position="329"/>
    </location>
</feature>
<feature type="region of interest" description="Disordered" evidence="7">
    <location>
        <begin position="1864"/>
        <end position="1884"/>
    </location>
</feature>
<keyword evidence="3 6" id="KW-0256">Endoplasmic reticulum</keyword>
<dbReference type="GO" id="GO:0005789">
    <property type="term" value="C:endoplasmic reticulum membrane"/>
    <property type="evidence" value="ECO:0007669"/>
    <property type="project" value="UniProtKB-SubCell"/>
</dbReference>
<dbReference type="GO" id="GO:0016192">
    <property type="term" value="P:vesicle-mediated transport"/>
    <property type="evidence" value="ECO:0007669"/>
    <property type="project" value="UniProtKB-KW"/>
</dbReference>
<keyword evidence="6" id="KW-0072">Autophagy</keyword>
<keyword evidence="6" id="KW-0472">Membrane</keyword>
<accession>A0A507DQR1</accession>
<evidence type="ECO:0000256" key="2">
    <source>
        <dbReference type="ARBA" id="ARBA00022448"/>
    </source>
</evidence>